<protein>
    <recommendedName>
        <fullName evidence="1">Reverse transcriptase domain-containing protein</fullName>
    </recommendedName>
</protein>
<evidence type="ECO:0000259" key="1">
    <source>
        <dbReference type="Pfam" id="PF00078"/>
    </source>
</evidence>
<dbReference type="PANTHER" id="PTHR33116:SF76">
    <property type="entry name" value="DUF4283 DOMAIN-CONTAINING PROTEIN"/>
    <property type="match status" value="1"/>
</dbReference>
<dbReference type="PANTHER" id="PTHR33116">
    <property type="entry name" value="REVERSE TRANSCRIPTASE ZINC-BINDING DOMAIN-CONTAINING PROTEIN-RELATED-RELATED"/>
    <property type="match status" value="1"/>
</dbReference>
<dbReference type="SUPFAM" id="SSF56672">
    <property type="entry name" value="DNA/RNA polymerases"/>
    <property type="match status" value="1"/>
</dbReference>
<dbReference type="Pfam" id="PF00078">
    <property type="entry name" value="RVT_1"/>
    <property type="match status" value="1"/>
</dbReference>
<reference evidence="2" key="1">
    <citation type="submission" date="2020-06" db="EMBL/GenBank/DDBJ databases">
        <authorList>
            <person name="Li T."/>
            <person name="Hu X."/>
            <person name="Zhang T."/>
            <person name="Song X."/>
            <person name="Zhang H."/>
            <person name="Dai N."/>
            <person name="Sheng W."/>
            <person name="Hou X."/>
            <person name="Wei L."/>
        </authorList>
    </citation>
    <scope>NUCLEOTIDE SEQUENCE</scope>
    <source>
        <strain evidence="2">K16</strain>
        <tissue evidence="2">Leaf</tissue>
    </source>
</reference>
<feature type="domain" description="Reverse transcriptase" evidence="1">
    <location>
        <begin position="57"/>
        <end position="164"/>
    </location>
</feature>
<dbReference type="InterPro" id="IPR043502">
    <property type="entry name" value="DNA/RNA_pol_sf"/>
</dbReference>
<gene>
    <name evidence="2" type="ORF">Sango_1307100</name>
</gene>
<dbReference type="AlphaFoldDB" id="A0AAE2BUL4"/>
<name>A0AAE2BUL4_9LAMI</name>
<organism evidence="2 3">
    <name type="scientific">Sesamum angolense</name>
    <dbReference type="NCBI Taxonomy" id="2727404"/>
    <lineage>
        <taxon>Eukaryota</taxon>
        <taxon>Viridiplantae</taxon>
        <taxon>Streptophyta</taxon>
        <taxon>Embryophyta</taxon>
        <taxon>Tracheophyta</taxon>
        <taxon>Spermatophyta</taxon>
        <taxon>Magnoliopsida</taxon>
        <taxon>eudicotyledons</taxon>
        <taxon>Gunneridae</taxon>
        <taxon>Pentapetalae</taxon>
        <taxon>asterids</taxon>
        <taxon>lamiids</taxon>
        <taxon>Lamiales</taxon>
        <taxon>Pedaliaceae</taxon>
        <taxon>Sesamum</taxon>
    </lineage>
</organism>
<dbReference type="InterPro" id="IPR000477">
    <property type="entry name" value="RT_dom"/>
</dbReference>
<dbReference type="EMBL" id="JACGWL010000007">
    <property type="protein sequence ID" value="KAK4398316.1"/>
    <property type="molecule type" value="Genomic_DNA"/>
</dbReference>
<proteinExistence type="predicted"/>
<sequence length="535" mass="61573">MFDITEDSAPGPDGYTSAFFKASWSVVGQEVSAAIREFFRSGKILKQINATLLVLIPKVQMPSQVADYRPISCCNVIYKTITKLIVNRMQQVLDLLIDHSQNAFVPGRNISDNILLAQKLLGGYNQMRLPPRCTIKVDLQKAYNSVEWDFLLEALKLFNFPTRFIAGLSNVFQLPHSQSPLMDRSMVFSRAEIDSIQVIKDTLWPEGFLPVRYLGVPLISSRLKIADCKPLIDKLDSRIAGWSHLNLSFAGRAQLIQSVLSTLHSYWASVFILPKGIIKILEAKLRKFLWQGATRRGQAKVAWDQVCRQTEEGCLGFRSILVMNKALMMKHLWKIVRQDRKSIWVAWILRHRLHNDNLWTFNGSTGSWGWKKLIKLRPVLKSRLIYQVGWGNLFKLWQDIWYEQGSLSYPQGPTITGLPLGSLLSSVLQNGQWHWPAQNDTEILGLWLTYHRCIRTHRTPSPGETHRANFLSNQQYSCFSHEQTEWHGMGYYTAGTKFLDMYSFFGWLYGKNSLQWIKFGFLVETMDVYYVTSSM</sequence>
<evidence type="ECO:0000313" key="2">
    <source>
        <dbReference type="EMBL" id="KAK4398316.1"/>
    </source>
</evidence>
<accession>A0AAE2BUL4</accession>
<dbReference type="Proteomes" id="UP001289374">
    <property type="component" value="Unassembled WGS sequence"/>
</dbReference>
<evidence type="ECO:0000313" key="3">
    <source>
        <dbReference type="Proteomes" id="UP001289374"/>
    </source>
</evidence>
<keyword evidence="3" id="KW-1185">Reference proteome</keyword>
<dbReference type="CDD" id="cd01650">
    <property type="entry name" value="RT_nLTR_like"/>
    <property type="match status" value="1"/>
</dbReference>
<comment type="caution">
    <text evidence="2">The sequence shown here is derived from an EMBL/GenBank/DDBJ whole genome shotgun (WGS) entry which is preliminary data.</text>
</comment>
<reference evidence="2" key="2">
    <citation type="journal article" date="2024" name="Plant">
        <title>Genomic evolution and insights into agronomic trait innovations of Sesamum species.</title>
        <authorList>
            <person name="Miao H."/>
            <person name="Wang L."/>
            <person name="Qu L."/>
            <person name="Liu H."/>
            <person name="Sun Y."/>
            <person name="Le M."/>
            <person name="Wang Q."/>
            <person name="Wei S."/>
            <person name="Zheng Y."/>
            <person name="Lin W."/>
            <person name="Duan Y."/>
            <person name="Cao H."/>
            <person name="Xiong S."/>
            <person name="Wang X."/>
            <person name="Wei L."/>
            <person name="Li C."/>
            <person name="Ma Q."/>
            <person name="Ju M."/>
            <person name="Zhao R."/>
            <person name="Li G."/>
            <person name="Mu C."/>
            <person name="Tian Q."/>
            <person name="Mei H."/>
            <person name="Zhang T."/>
            <person name="Gao T."/>
            <person name="Zhang H."/>
        </authorList>
    </citation>
    <scope>NUCLEOTIDE SEQUENCE</scope>
    <source>
        <strain evidence="2">K16</strain>
    </source>
</reference>